<protein>
    <submittedName>
        <fullName evidence="1">Uncharacterized protein</fullName>
    </submittedName>
</protein>
<reference evidence="1" key="2">
    <citation type="journal article" date="2022" name="New Phytol.">
        <title>Evolutionary transition to the ectomycorrhizal habit in the genomes of a hyperdiverse lineage of mushroom-forming fungi.</title>
        <authorList>
            <person name="Looney B."/>
            <person name="Miyauchi S."/>
            <person name="Morin E."/>
            <person name="Drula E."/>
            <person name="Courty P.E."/>
            <person name="Kohler A."/>
            <person name="Kuo A."/>
            <person name="LaButti K."/>
            <person name="Pangilinan J."/>
            <person name="Lipzen A."/>
            <person name="Riley R."/>
            <person name="Andreopoulos W."/>
            <person name="He G."/>
            <person name="Johnson J."/>
            <person name="Nolan M."/>
            <person name="Tritt A."/>
            <person name="Barry K.W."/>
            <person name="Grigoriev I.V."/>
            <person name="Nagy L.G."/>
            <person name="Hibbett D."/>
            <person name="Henrissat B."/>
            <person name="Matheny P.B."/>
            <person name="Labbe J."/>
            <person name="Martin F.M."/>
        </authorList>
    </citation>
    <scope>NUCLEOTIDE SEQUENCE</scope>
    <source>
        <strain evidence="1">HHB10654</strain>
    </source>
</reference>
<name>A0ACB8SLI7_9AGAM</name>
<keyword evidence="2" id="KW-1185">Reference proteome</keyword>
<proteinExistence type="predicted"/>
<evidence type="ECO:0000313" key="1">
    <source>
        <dbReference type="EMBL" id="KAI0057394.1"/>
    </source>
</evidence>
<organism evidence="1 2">
    <name type="scientific">Artomyces pyxidatus</name>
    <dbReference type="NCBI Taxonomy" id="48021"/>
    <lineage>
        <taxon>Eukaryota</taxon>
        <taxon>Fungi</taxon>
        <taxon>Dikarya</taxon>
        <taxon>Basidiomycota</taxon>
        <taxon>Agaricomycotina</taxon>
        <taxon>Agaricomycetes</taxon>
        <taxon>Russulales</taxon>
        <taxon>Auriscalpiaceae</taxon>
        <taxon>Artomyces</taxon>
    </lineage>
</organism>
<evidence type="ECO:0000313" key="2">
    <source>
        <dbReference type="Proteomes" id="UP000814140"/>
    </source>
</evidence>
<dbReference type="Proteomes" id="UP000814140">
    <property type="component" value="Unassembled WGS sequence"/>
</dbReference>
<accession>A0ACB8SLI7</accession>
<gene>
    <name evidence="1" type="ORF">BV25DRAFT_1831234</name>
</gene>
<reference evidence="1" key="1">
    <citation type="submission" date="2021-03" db="EMBL/GenBank/DDBJ databases">
        <authorList>
            <consortium name="DOE Joint Genome Institute"/>
            <person name="Ahrendt S."/>
            <person name="Looney B.P."/>
            <person name="Miyauchi S."/>
            <person name="Morin E."/>
            <person name="Drula E."/>
            <person name="Courty P.E."/>
            <person name="Chicoki N."/>
            <person name="Fauchery L."/>
            <person name="Kohler A."/>
            <person name="Kuo A."/>
            <person name="Labutti K."/>
            <person name="Pangilinan J."/>
            <person name="Lipzen A."/>
            <person name="Riley R."/>
            <person name="Andreopoulos W."/>
            <person name="He G."/>
            <person name="Johnson J."/>
            <person name="Barry K.W."/>
            <person name="Grigoriev I.V."/>
            <person name="Nagy L."/>
            <person name="Hibbett D."/>
            <person name="Henrissat B."/>
            <person name="Matheny P.B."/>
            <person name="Labbe J."/>
            <person name="Martin F."/>
        </authorList>
    </citation>
    <scope>NUCLEOTIDE SEQUENCE</scope>
    <source>
        <strain evidence="1">HHB10654</strain>
    </source>
</reference>
<dbReference type="EMBL" id="MU277248">
    <property type="protein sequence ID" value="KAI0057394.1"/>
    <property type="molecule type" value="Genomic_DNA"/>
</dbReference>
<sequence length="549" mass="58878">MTHSSVSTSVSAPGTPVSTVPLKRKADGDIADTADAKVAQGASSSEFDSGVVTCESCGEAVSFRDEGTGGFTTKHWDAHKSDCSNTAQASVDRDPVPNAEDAASASESQVCVSPPHKRRRAKRSEEERIDYLRSDPYVAQFEAYRVLCGSCDKWIRLRPNSTYCSIPWDAHRKSCLAKKGGKAPANEERSAAFLGDSDVKKFDSERVHCRICNRWVSVGSDGQSVKAWTKHRAACQQTPGPSASSSSIPSVPPPSQHQLALASAPMPAVSHSALPPPRVSKPPKERDAPPPLPFAHASTPPPVLNAGLALPPSPPESRRRNAEQRAAILRADPLLTDVEPNRVFCSLCRKWVQLRQDSSYCAYPWQQHRSKCLLRQDKKAAKVGPRGSGSGAEGAVGNSEEGSGDTAEESDQDELDPAFQRRLAMEVKTTTEGSLVSGRGGSEVADRDAMDVDGGPTPATAGKRDSIFADLISPDGRMAFVLQSISYLLRATYEASDRLTIAALVAYLNCAMPPDKHEDFDTAEVIRAAKALRESGKLAFEGDTVKLLG</sequence>
<comment type="caution">
    <text evidence="1">The sequence shown here is derived from an EMBL/GenBank/DDBJ whole genome shotgun (WGS) entry which is preliminary data.</text>
</comment>